<accession>A0AAD8BBW2</accession>
<dbReference type="GO" id="GO:0097177">
    <property type="term" value="F:mitochondrial ribosome binding"/>
    <property type="evidence" value="ECO:0007669"/>
    <property type="project" value="TreeGrafter"/>
</dbReference>
<dbReference type="CDD" id="cd03699">
    <property type="entry name" value="EF4_II"/>
    <property type="match status" value="1"/>
</dbReference>
<dbReference type="Pfam" id="PF03144">
    <property type="entry name" value="GTP_EFTU_D2"/>
    <property type="match status" value="1"/>
</dbReference>
<evidence type="ECO:0000256" key="4">
    <source>
        <dbReference type="ARBA" id="ARBA00022801"/>
    </source>
</evidence>
<dbReference type="GO" id="GO:0005743">
    <property type="term" value="C:mitochondrial inner membrane"/>
    <property type="evidence" value="ECO:0007669"/>
    <property type="project" value="UniProtKB-SubCell"/>
</dbReference>
<dbReference type="Gene3D" id="3.30.70.2570">
    <property type="entry name" value="Elongation factor 4, C-terminal domain"/>
    <property type="match status" value="1"/>
</dbReference>
<dbReference type="NCBIfam" id="TIGR01393">
    <property type="entry name" value="lepA"/>
    <property type="match status" value="1"/>
</dbReference>
<feature type="binding site" evidence="8">
    <location>
        <begin position="136"/>
        <end position="140"/>
    </location>
    <ligand>
        <name>GTP</name>
        <dbReference type="ChEBI" id="CHEBI:37565"/>
    </ligand>
</feature>
<gene>
    <name evidence="10" type="ORF">Bpfe_020048</name>
</gene>
<keyword evidence="3 8" id="KW-0999">Mitochondrion inner membrane</keyword>
<evidence type="ECO:0000256" key="7">
    <source>
        <dbReference type="ARBA" id="ARBA00023136"/>
    </source>
</evidence>
<feature type="binding site" evidence="8">
    <location>
        <begin position="190"/>
        <end position="193"/>
    </location>
    <ligand>
        <name>GTP</name>
        <dbReference type="ChEBI" id="CHEBI:37565"/>
    </ligand>
</feature>
<feature type="domain" description="Tr-type G" evidence="9">
    <location>
        <begin position="63"/>
        <end position="243"/>
    </location>
</feature>
<dbReference type="SUPFAM" id="SSF52540">
    <property type="entry name" value="P-loop containing nucleoside triphosphate hydrolases"/>
    <property type="match status" value="1"/>
</dbReference>
<dbReference type="Gene3D" id="3.40.50.300">
    <property type="entry name" value="P-loop containing nucleotide triphosphate hydrolases"/>
    <property type="match status" value="1"/>
</dbReference>
<dbReference type="FunFam" id="3.30.70.870:FF:000004">
    <property type="entry name" value="Translation factor GUF1, mitochondrial"/>
    <property type="match status" value="1"/>
</dbReference>
<evidence type="ECO:0000256" key="6">
    <source>
        <dbReference type="ARBA" id="ARBA00023134"/>
    </source>
</evidence>
<dbReference type="PANTHER" id="PTHR43512:SF7">
    <property type="entry name" value="TRANSLATION FACTOR GUF1, MITOCHONDRIAL"/>
    <property type="match status" value="1"/>
</dbReference>
<dbReference type="AlphaFoldDB" id="A0AAD8BBW2"/>
<keyword evidence="6 8" id="KW-0342">GTP-binding</keyword>
<evidence type="ECO:0000256" key="8">
    <source>
        <dbReference type="HAMAP-Rule" id="MF_03137"/>
    </source>
</evidence>
<evidence type="ECO:0000256" key="3">
    <source>
        <dbReference type="ARBA" id="ARBA00022792"/>
    </source>
</evidence>
<keyword evidence="2 8" id="KW-0547">Nucleotide-binding</keyword>
<dbReference type="PANTHER" id="PTHR43512">
    <property type="entry name" value="TRANSLATION FACTOR GUF1-RELATED"/>
    <property type="match status" value="1"/>
</dbReference>
<dbReference type="PROSITE" id="PS00301">
    <property type="entry name" value="G_TR_1"/>
    <property type="match status" value="1"/>
</dbReference>
<dbReference type="InterPro" id="IPR000640">
    <property type="entry name" value="EFG_V-like"/>
</dbReference>
<dbReference type="HAMAP" id="MF_00071">
    <property type="entry name" value="LepA"/>
    <property type="match status" value="1"/>
</dbReference>
<dbReference type="InterPro" id="IPR038363">
    <property type="entry name" value="LepA_C_sf"/>
</dbReference>
<dbReference type="FunFam" id="3.30.70.240:FF:000007">
    <property type="entry name" value="Translation factor GUF1, mitochondrial"/>
    <property type="match status" value="1"/>
</dbReference>
<comment type="function">
    <text evidence="8">Promotes mitochondrial protein synthesis. May act as a fidelity factor of the translation reaction, by catalyzing a one-codon backward translocation of tRNAs on improperly translocated ribosomes. Binds to mitochondrial ribosomes in a GTP-dependent manner.</text>
</comment>
<reference evidence="10" key="2">
    <citation type="submission" date="2023-04" db="EMBL/GenBank/DDBJ databases">
        <authorList>
            <person name="Bu L."/>
            <person name="Lu L."/>
            <person name="Laidemitt M.R."/>
            <person name="Zhang S.M."/>
            <person name="Mutuku M."/>
            <person name="Mkoji G."/>
            <person name="Steinauer M."/>
            <person name="Loker E.S."/>
        </authorList>
    </citation>
    <scope>NUCLEOTIDE SEQUENCE</scope>
    <source>
        <strain evidence="10">KasaAsao</strain>
        <tissue evidence="10">Whole Snail</tissue>
    </source>
</reference>
<dbReference type="GO" id="GO:0003924">
    <property type="term" value="F:GTPase activity"/>
    <property type="evidence" value="ECO:0007669"/>
    <property type="project" value="UniProtKB-UniRule"/>
</dbReference>
<dbReference type="SUPFAM" id="SSF50447">
    <property type="entry name" value="Translation proteins"/>
    <property type="match status" value="1"/>
</dbReference>
<dbReference type="GO" id="GO:0005525">
    <property type="term" value="F:GTP binding"/>
    <property type="evidence" value="ECO:0007669"/>
    <property type="project" value="UniProtKB-UniRule"/>
</dbReference>
<dbReference type="Gene3D" id="2.40.30.10">
    <property type="entry name" value="Translation factors"/>
    <property type="match status" value="1"/>
</dbReference>
<dbReference type="SUPFAM" id="SSF54980">
    <property type="entry name" value="EF-G C-terminal domain-like"/>
    <property type="match status" value="2"/>
</dbReference>
<dbReference type="PROSITE" id="PS51722">
    <property type="entry name" value="G_TR_2"/>
    <property type="match status" value="1"/>
</dbReference>
<evidence type="ECO:0000256" key="5">
    <source>
        <dbReference type="ARBA" id="ARBA00023128"/>
    </source>
</evidence>
<dbReference type="Gene3D" id="3.30.70.870">
    <property type="entry name" value="Elongation Factor G (Translational Gtpase), domain 3"/>
    <property type="match status" value="1"/>
</dbReference>
<dbReference type="Gene3D" id="3.30.70.240">
    <property type="match status" value="1"/>
</dbReference>
<dbReference type="InterPro" id="IPR027417">
    <property type="entry name" value="P-loop_NTPase"/>
</dbReference>
<keyword evidence="11" id="KW-1185">Reference proteome</keyword>
<dbReference type="GO" id="GO:0006412">
    <property type="term" value="P:translation"/>
    <property type="evidence" value="ECO:0007669"/>
    <property type="project" value="UniProtKB-KW"/>
</dbReference>
<dbReference type="PRINTS" id="PR00315">
    <property type="entry name" value="ELONGATNFCT"/>
</dbReference>
<dbReference type="CDD" id="cd16260">
    <property type="entry name" value="EF4_III"/>
    <property type="match status" value="1"/>
</dbReference>
<keyword evidence="5 8" id="KW-0496">Mitochondrion</keyword>
<keyword evidence="7 8" id="KW-0472">Membrane</keyword>
<protein>
    <recommendedName>
        <fullName evidence="8">Translation factor GUF1 homolog, mitochondrial</fullName>
        <ecNumber evidence="8">3.6.5.n1</ecNumber>
    </recommendedName>
    <alternativeName>
        <fullName evidence="8">Elongation factor 4 homolog</fullName>
        <shortName evidence="8">EF-4</shortName>
    </alternativeName>
    <alternativeName>
        <fullName evidence="8">GTPase GUF1 homolog</fullName>
    </alternativeName>
    <alternativeName>
        <fullName evidence="8">Ribosomal back-translocase</fullName>
    </alternativeName>
</protein>
<dbReference type="InterPro" id="IPR031157">
    <property type="entry name" value="G_TR_CS"/>
</dbReference>
<evidence type="ECO:0000259" key="9">
    <source>
        <dbReference type="PROSITE" id="PS51722"/>
    </source>
</evidence>
<comment type="caution">
    <text evidence="10">The sequence shown here is derived from an EMBL/GenBank/DDBJ whole genome shotgun (WGS) entry which is preliminary data.</text>
</comment>
<evidence type="ECO:0000313" key="10">
    <source>
        <dbReference type="EMBL" id="KAK0050520.1"/>
    </source>
</evidence>
<dbReference type="InterPro" id="IPR006297">
    <property type="entry name" value="EF-4"/>
</dbReference>
<dbReference type="InterPro" id="IPR013842">
    <property type="entry name" value="LepA_CTD"/>
</dbReference>
<comment type="similarity">
    <text evidence="1">Belongs to the TRAFAC class translation factor GTPase superfamily. Classic translation factor GTPase family. LepA subfamily.</text>
</comment>
<comment type="catalytic activity">
    <reaction evidence="8">
        <text>GTP + H2O = GDP + phosphate + H(+)</text>
        <dbReference type="Rhea" id="RHEA:19669"/>
        <dbReference type="ChEBI" id="CHEBI:15377"/>
        <dbReference type="ChEBI" id="CHEBI:15378"/>
        <dbReference type="ChEBI" id="CHEBI:37565"/>
        <dbReference type="ChEBI" id="CHEBI:43474"/>
        <dbReference type="ChEBI" id="CHEBI:58189"/>
        <dbReference type="EC" id="3.6.5.n1"/>
    </reaction>
</comment>
<dbReference type="Pfam" id="PF00009">
    <property type="entry name" value="GTP_EFTU"/>
    <property type="match status" value="1"/>
</dbReference>
<keyword evidence="4 8" id="KW-0378">Hydrolase</keyword>
<dbReference type="InterPro" id="IPR000795">
    <property type="entry name" value="T_Tr_GTP-bd_dom"/>
</dbReference>
<dbReference type="Proteomes" id="UP001233172">
    <property type="component" value="Unassembled WGS sequence"/>
</dbReference>
<dbReference type="CDD" id="cd03709">
    <property type="entry name" value="lepA_C"/>
    <property type="match status" value="1"/>
</dbReference>
<evidence type="ECO:0000256" key="1">
    <source>
        <dbReference type="ARBA" id="ARBA00005454"/>
    </source>
</evidence>
<dbReference type="InterPro" id="IPR035654">
    <property type="entry name" value="LepA_IV"/>
</dbReference>
<comment type="subcellular location">
    <subcellularLocation>
        <location evidence="8">Mitochondrion inner membrane</location>
        <topology evidence="8">Peripheral membrane protein</topology>
        <orientation evidence="8">Matrix side</orientation>
    </subcellularLocation>
</comment>
<dbReference type="GO" id="GO:0045727">
    <property type="term" value="P:positive regulation of translation"/>
    <property type="evidence" value="ECO:0007669"/>
    <property type="project" value="UniProtKB-UniRule"/>
</dbReference>
<dbReference type="FunFam" id="3.30.70.2570:FF:000001">
    <property type="entry name" value="Translation factor GUF1, mitochondrial"/>
    <property type="match status" value="1"/>
</dbReference>
<dbReference type="GO" id="GO:0005759">
    <property type="term" value="C:mitochondrial matrix"/>
    <property type="evidence" value="ECO:0007669"/>
    <property type="project" value="UniProtKB-UniRule"/>
</dbReference>
<evidence type="ECO:0000256" key="2">
    <source>
        <dbReference type="ARBA" id="ARBA00022741"/>
    </source>
</evidence>
<keyword evidence="8" id="KW-0648">Protein biosynthesis</keyword>
<dbReference type="InterPro" id="IPR005225">
    <property type="entry name" value="Small_GTP-bd"/>
</dbReference>
<dbReference type="FunFam" id="2.40.30.10:FF:000015">
    <property type="entry name" value="Translation factor GUF1, mitochondrial"/>
    <property type="match status" value="1"/>
</dbReference>
<dbReference type="FunFam" id="3.40.50.300:FF:000078">
    <property type="entry name" value="Elongation factor 4"/>
    <property type="match status" value="1"/>
</dbReference>
<dbReference type="Pfam" id="PF06421">
    <property type="entry name" value="LepA_C"/>
    <property type="match status" value="1"/>
</dbReference>
<name>A0AAD8BBW2_BIOPF</name>
<proteinExistence type="inferred from homology"/>
<dbReference type="CDD" id="cd01890">
    <property type="entry name" value="LepA"/>
    <property type="match status" value="1"/>
</dbReference>
<dbReference type="InterPro" id="IPR004161">
    <property type="entry name" value="EFTu-like_2"/>
</dbReference>
<organism evidence="10 11">
    <name type="scientific">Biomphalaria pfeifferi</name>
    <name type="common">Bloodfluke planorb</name>
    <name type="synonym">Freshwater snail</name>
    <dbReference type="NCBI Taxonomy" id="112525"/>
    <lineage>
        <taxon>Eukaryota</taxon>
        <taxon>Metazoa</taxon>
        <taxon>Spiralia</taxon>
        <taxon>Lophotrochozoa</taxon>
        <taxon>Mollusca</taxon>
        <taxon>Gastropoda</taxon>
        <taxon>Heterobranchia</taxon>
        <taxon>Euthyneura</taxon>
        <taxon>Panpulmonata</taxon>
        <taxon>Hygrophila</taxon>
        <taxon>Lymnaeoidea</taxon>
        <taxon>Planorbidae</taxon>
        <taxon>Biomphalaria</taxon>
    </lineage>
</organism>
<reference evidence="10" key="1">
    <citation type="journal article" date="2023" name="PLoS Negl. Trop. Dis.">
        <title>A genome sequence for Biomphalaria pfeifferi, the major vector snail for the human-infecting parasite Schistosoma mansoni.</title>
        <authorList>
            <person name="Bu L."/>
            <person name="Lu L."/>
            <person name="Laidemitt M.R."/>
            <person name="Zhang S.M."/>
            <person name="Mutuku M."/>
            <person name="Mkoji G."/>
            <person name="Steinauer M."/>
            <person name="Loker E.S."/>
        </authorList>
    </citation>
    <scope>NUCLEOTIDE SEQUENCE</scope>
    <source>
        <strain evidence="10">KasaAsao</strain>
    </source>
</reference>
<dbReference type="EMBL" id="JASAOG010000113">
    <property type="protein sequence ID" value="KAK0050520.1"/>
    <property type="molecule type" value="Genomic_DNA"/>
</dbReference>
<comment type="similarity">
    <text evidence="8">Belongs to the GTP-binding elongation factor family. LepA subfamily.</text>
</comment>
<sequence>MSGSLFWQRLFLHRWQRQMKYLTKITSKNALNKNLQHRHISTTLQLLNQSKPLQFDLSSFPVENIRNFCIIAHVDHGKSTLADRLLEITGTIPKGNNQQVLDKLPVERERGITVKAQTASLIYRYNDQDYLLNLIDTPGHVDFHYEVSRSLAACQGVILLVDANQGVQAQTVANFYLAFEAELTIIPVLNKIDLKNAQVEVVSDQIHNLFDLDKTDILKISAKQGTGVEEVLKAVIERIPCPKFDKTQPLRAFVFDSWYDRFKGVVAHFAICDGIIKEGDRILCNSTKKNYEVTEIGIMYPDQVSTGVLFAGQVGYAMMNMKNTDEAKIGDTFYHENQTVKPLPGFKEAIPMVFAGMFPMEHSEYLQLKSAIEKLTLNDRSVQVRMDSSPVLGQGYRLGFLGLLHMEVFNQRLEQEFDASVIITAPNIAFKVKIKGEKNIKQYGSEELLVLNPCLMPSIDIITEYQEPMVNGTIISPAEYINSITELCLNHRGCLKDQSYIDDTRVLFKVLFPLSEILVDFFDKLKSLSSGYARQVSLIDFYINFDYEDAGFEITDLVKVDFTLNGREVEELTLICHVSRARDMAKRVCERLKATIPRQQFVITVQGKVNQKVIAREDIKAYRKDVTAKCYGGDITRKMKLLKSQAEGKKKLRMIGNIEIPKDAFIKILQK</sequence>
<dbReference type="InterPro" id="IPR035647">
    <property type="entry name" value="EFG_III/V"/>
</dbReference>
<dbReference type="InterPro" id="IPR009000">
    <property type="entry name" value="Transl_B-barrel_sf"/>
</dbReference>
<dbReference type="NCBIfam" id="TIGR00231">
    <property type="entry name" value="small_GTP"/>
    <property type="match status" value="1"/>
</dbReference>
<dbReference type="EC" id="3.6.5.n1" evidence="8"/>
<feature type="binding site" evidence="8">
    <location>
        <begin position="72"/>
        <end position="79"/>
    </location>
    <ligand>
        <name>GTP</name>
        <dbReference type="ChEBI" id="CHEBI:37565"/>
    </ligand>
</feature>
<evidence type="ECO:0000313" key="11">
    <source>
        <dbReference type="Proteomes" id="UP001233172"/>
    </source>
</evidence>
<dbReference type="Pfam" id="PF00679">
    <property type="entry name" value="EFG_C"/>
    <property type="match status" value="1"/>
</dbReference>